<dbReference type="KEGG" id="egm:AYC65_03505"/>
<dbReference type="Proteomes" id="UP000595426">
    <property type="component" value="Chromosome"/>
</dbReference>
<keyword evidence="2" id="KW-1185">Reference proteome</keyword>
<accession>A0A7T7UWY8</accession>
<dbReference type="GeneID" id="93131951"/>
<dbReference type="AlphaFoldDB" id="A0A7T7UWY8"/>
<reference evidence="1 2" key="1">
    <citation type="submission" date="2020-12" db="EMBL/GenBank/DDBJ databases">
        <title>FDA dAtabase for Regulatory Grade micrObial Sequences (FDA-ARGOS): Supporting development and validation of Infectious Disease Dx tests.</title>
        <authorList>
            <person name="Kerrigan L."/>
            <person name="Long C."/>
            <person name="Tallon L."/>
            <person name="Sadzewicz L."/>
            <person name="Zhao X."/>
            <person name="Boylan J."/>
            <person name="Ott S."/>
            <person name="Bowen H."/>
            <person name="Vavikolanu K."/>
            <person name="Mehta A."/>
            <person name="Aluvathingal J."/>
            <person name="Nadendla S."/>
            <person name="Yan Y."/>
            <person name="Sichtig H."/>
        </authorList>
    </citation>
    <scope>NUCLEOTIDE SEQUENCE [LARGE SCALE GENOMIC DNA]</scope>
    <source>
        <strain evidence="1 2">FDAARGOS_1031</strain>
    </source>
</reference>
<proteinExistence type="predicted"/>
<dbReference type="OrthoDB" id="1263809at2"/>
<gene>
    <name evidence="1" type="ORF">I6H88_14435</name>
</gene>
<name>A0A7T7UWY8_9FLAO</name>
<evidence type="ECO:0000313" key="2">
    <source>
        <dbReference type="Proteomes" id="UP000595426"/>
    </source>
</evidence>
<dbReference type="EMBL" id="CP067018">
    <property type="protein sequence ID" value="QQN57636.1"/>
    <property type="molecule type" value="Genomic_DNA"/>
</dbReference>
<sequence>MKENATEYNYLLGKSKRDVLSYLGEGFNFYPDNIWIYDIDKTWWGRCTSLLLKFDGFKVKKISLISSFGKIKHEKYR</sequence>
<protein>
    <submittedName>
        <fullName evidence="1">Uncharacterized protein</fullName>
    </submittedName>
</protein>
<evidence type="ECO:0000313" key="1">
    <source>
        <dbReference type="EMBL" id="QQN57636.1"/>
    </source>
</evidence>
<dbReference type="RefSeq" id="WP_031257562.1">
    <property type="nucleotide sequence ID" value="NZ_CAJJUP010000001.1"/>
</dbReference>
<organism evidence="1 2">
    <name type="scientific">Elizabethkingia bruuniana</name>
    <dbReference type="NCBI Taxonomy" id="1756149"/>
    <lineage>
        <taxon>Bacteria</taxon>
        <taxon>Pseudomonadati</taxon>
        <taxon>Bacteroidota</taxon>
        <taxon>Flavobacteriia</taxon>
        <taxon>Flavobacteriales</taxon>
        <taxon>Weeksellaceae</taxon>
        <taxon>Elizabethkingia</taxon>
    </lineage>
</organism>